<dbReference type="EMBL" id="ML738696">
    <property type="protein sequence ID" value="KAE8158426.1"/>
    <property type="molecule type" value="Genomic_DNA"/>
</dbReference>
<sequence>MTITRASVWGVTASVWGSQRSVVDGSSLSESTLSTIFPSWFLGSPNLLILNIYKKKLGIPNTTLRGPRMDEIPAAVNRQKIDQYALKIELLWAIKARQRPGQFPEIS</sequence>
<protein>
    <submittedName>
        <fullName evidence="1">Uncharacterized protein</fullName>
    </submittedName>
</protein>
<dbReference type="AlphaFoldDB" id="A0A5N6UIV1"/>
<keyword evidence="2" id="KW-1185">Reference proteome</keyword>
<organism evidence="1 2">
    <name type="scientific">Aspergillus tamarii</name>
    <dbReference type="NCBI Taxonomy" id="41984"/>
    <lineage>
        <taxon>Eukaryota</taxon>
        <taxon>Fungi</taxon>
        <taxon>Dikarya</taxon>
        <taxon>Ascomycota</taxon>
        <taxon>Pezizomycotina</taxon>
        <taxon>Eurotiomycetes</taxon>
        <taxon>Eurotiomycetidae</taxon>
        <taxon>Eurotiales</taxon>
        <taxon>Aspergillaceae</taxon>
        <taxon>Aspergillus</taxon>
        <taxon>Aspergillus subgen. Circumdati</taxon>
    </lineage>
</organism>
<reference evidence="1 2" key="1">
    <citation type="submission" date="2019-04" db="EMBL/GenBank/DDBJ databases">
        <title>Friends and foes A comparative genomics study of 23 Aspergillus species from section Flavi.</title>
        <authorList>
            <consortium name="DOE Joint Genome Institute"/>
            <person name="Kjaerbolling I."/>
            <person name="Vesth T."/>
            <person name="Frisvad J.C."/>
            <person name="Nybo J.L."/>
            <person name="Theobald S."/>
            <person name="Kildgaard S."/>
            <person name="Isbrandt T."/>
            <person name="Kuo A."/>
            <person name="Sato A."/>
            <person name="Lyhne E.K."/>
            <person name="Kogle M.E."/>
            <person name="Wiebenga A."/>
            <person name="Kun R.S."/>
            <person name="Lubbers R.J."/>
            <person name="Makela M.R."/>
            <person name="Barry K."/>
            <person name="Chovatia M."/>
            <person name="Clum A."/>
            <person name="Daum C."/>
            <person name="Haridas S."/>
            <person name="He G."/>
            <person name="LaButti K."/>
            <person name="Lipzen A."/>
            <person name="Mondo S."/>
            <person name="Riley R."/>
            <person name="Salamov A."/>
            <person name="Simmons B.A."/>
            <person name="Magnuson J.K."/>
            <person name="Henrissat B."/>
            <person name="Mortensen U.H."/>
            <person name="Larsen T.O."/>
            <person name="Devries R.P."/>
            <person name="Grigoriev I.V."/>
            <person name="Machida M."/>
            <person name="Baker S.E."/>
            <person name="Andersen M.R."/>
        </authorList>
    </citation>
    <scope>NUCLEOTIDE SEQUENCE [LARGE SCALE GENOMIC DNA]</scope>
    <source>
        <strain evidence="1 2">CBS 117626</strain>
    </source>
</reference>
<gene>
    <name evidence="1" type="ORF">BDV40DRAFT_291859</name>
</gene>
<accession>A0A5N6UIV1</accession>
<dbReference type="Proteomes" id="UP000326950">
    <property type="component" value="Unassembled WGS sequence"/>
</dbReference>
<proteinExistence type="predicted"/>
<name>A0A5N6UIV1_ASPTM</name>
<evidence type="ECO:0000313" key="2">
    <source>
        <dbReference type="Proteomes" id="UP000326950"/>
    </source>
</evidence>
<evidence type="ECO:0000313" key="1">
    <source>
        <dbReference type="EMBL" id="KAE8158426.1"/>
    </source>
</evidence>